<reference evidence="1 2" key="1">
    <citation type="submission" date="2017-01" db="EMBL/GenBank/DDBJ databases">
        <authorList>
            <person name="Varghese N."/>
            <person name="Submissions S."/>
        </authorList>
    </citation>
    <scope>NUCLEOTIDE SEQUENCE [LARGE SCALE GENOMIC DNA]</scope>
    <source>
        <strain evidence="1 2">DSM 18447</strain>
    </source>
</reference>
<gene>
    <name evidence="1" type="ORF">SAMN05421772_1531</name>
</gene>
<dbReference type="Proteomes" id="UP000186216">
    <property type="component" value="Unassembled WGS sequence"/>
</dbReference>
<name>A0AA46A7V9_9RHOB</name>
<protein>
    <submittedName>
        <fullName evidence="1">Uncharacterized protein</fullName>
    </submittedName>
</protein>
<comment type="caution">
    <text evidence="1">The sequence shown here is derived from an EMBL/GenBank/DDBJ whole genome shotgun (WGS) entry which is preliminary data.</text>
</comment>
<evidence type="ECO:0000313" key="1">
    <source>
        <dbReference type="EMBL" id="SIT19225.1"/>
    </source>
</evidence>
<proteinExistence type="predicted"/>
<organism evidence="1 2">
    <name type="scientific">Paracoccus saliphilus</name>
    <dbReference type="NCBI Taxonomy" id="405559"/>
    <lineage>
        <taxon>Bacteria</taxon>
        <taxon>Pseudomonadati</taxon>
        <taxon>Pseudomonadota</taxon>
        <taxon>Alphaproteobacteria</taxon>
        <taxon>Rhodobacterales</taxon>
        <taxon>Paracoccaceae</taxon>
        <taxon>Paracoccus</taxon>
    </lineage>
</organism>
<sequence>MDIGADQAGIDGKALTADQAMGNALGNHALEDVTEDIAVAELAMSKLRETRVIRHRVLESEPAEPAISEVEVNFLADTPLGPQPHDIADHQHPDHEFRIDRGSTGVAVETAHLLVQTGQIQEAVNTPKEMVGGMCVSRSNS</sequence>
<dbReference type="EMBL" id="FTOU01000053">
    <property type="protein sequence ID" value="SIT19225.1"/>
    <property type="molecule type" value="Genomic_DNA"/>
</dbReference>
<evidence type="ECO:0000313" key="2">
    <source>
        <dbReference type="Proteomes" id="UP000186216"/>
    </source>
</evidence>
<accession>A0AA46A7V9</accession>
<dbReference type="AlphaFoldDB" id="A0AA46A7V9"/>